<evidence type="ECO:0000313" key="5">
    <source>
        <dbReference type="Proteomes" id="UP000255326"/>
    </source>
</evidence>
<evidence type="ECO:0000256" key="2">
    <source>
        <dbReference type="ARBA" id="ARBA00022679"/>
    </source>
</evidence>
<evidence type="ECO:0000313" key="4">
    <source>
        <dbReference type="EMBL" id="RDI44035.1"/>
    </source>
</evidence>
<name>A0A370GK13_9BACI</name>
<dbReference type="GO" id="GO:0032259">
    <property type="term" value="P:methylation"/>
    <property type="evidence" value="ECO:0007669"/>
    <property type="project" value="UniProtKB-KW"/>
</dbReference>
<dbReference type="PANTHER" id="PTHR43861:SF1">
    <property type="entry name" value="TRANS-ACONITATE 2-METHYLTRANSFERASE"/>
    <property type="match status" value="1"/>
</dbReference>
<organism evidence="4 5">
    <name type="scientific">Falsibacillus pallidus</name>
    <dbReference type="NCBI Taxonomy" id="493781"/>
    <lineage>
        <taxon>Bacteria</taxon>
        <taxon>Bacillati</taxon>
        <taxon>Bacillota</taxon>
        <taxon>Bacilli</taxon>
        <taxon>Bacillales</taxon>
        <taxon>Bacillaceae</taxon>
        <taxon>Falsibacillus</taxon>
    </lineage>
</organism>
<protein>
    <submittedName>
        <fullName evidence="4">Methyltransferase family protein</fullName>
    </submittedName>
</protein>
<dbReference type="Gene3D" id="2.20.25.110">
    <property type="entry name" value="S-adenosyl-L-methionine-dependent methyltransferases"/>
    <property type="match status" value="1"/>
</dbReference>
<dbReference type="CDD" id="cd02440">
    <property type="entry name" value="AdoMet_MTases"/>
    <property type="match status" value="1"/>
</dbReference>
<gene>
    <name evidence="4" type="ORF">DFR59_10398</name>
</gene>
<proteinExistence type="predicted"/>
<dbReference type="InterPro" id="IPR029063">
    <property type="entry name" value="SAM-dependent_MTases_sf"/>
</dbReference>
<dbReference type="OrthoDB" id="9811589at2"/>
<sequence>MSYNRFAYVYDFLMKDMPYDKWLQMVQDFKESFGIQGKKVLDLGCGTGELTVGLAELGYDVTGVDLSDDMLMVAREKADKAGVRIQLFQQDMSKIEELGTYDIITIFCDSLCYLTDEEDIKNTFEKANEHLKPGGLLLFDVHSIYKMSQIFMNQTFSLNEEEVSYIWSCFPGEKPNSVEHDLTFFVQEDDSDLYSRFDEFHTQRTYPIHQLENWLREAGFAIKEIQGDFSGSRYTDESERIFFINQKI</sequence>
<comment type="caution">
    <text evidence="4">The sequence shown here is derived from an EMBL/GenBank/DDBJ whole genome shotgun (WGS) entry which is preliminary data.</text>
</comment>
<keyword evidence="2 4" id="KW-0808">Transferase</keyword>
<dbReference type="AlphaFoldDB" id="A0A370GK13"/>
<dbReference type="RefSeq" id="WP_114744930.1">
    <property type="nucleotide sequence ID" value="NZ_QQAY01000003.1"/>
</dbReference>
<dbReference type="Pfam" id="PF13649">
    <property type="entry name" value="Methyltransf_25"/>
    <property type="match status" value="1"/>
</dbReference>
<dbReference type="GO" id="GO:0008168">
    <property type="term" value="F:methyltransferase activity"/>
    <property type="evidence" value="ECO:0007669"/>
    <property type="project" value="UniProtKB-KW"/>
</dbReference>
<reference evidence="4 5" key="1">
    <citation type="submission" date="2018-07" db="EMBL/GenBank/DDBJ databases">
        <title>Genomic Encyclopedia of Type Strains, Phase IV (KMG-IV): sequencing the most valuable type-strain genomes for metagenomic binning, comparative biology and taxonomic classification.</title>
        <authorList>
            <person name="Goeker M."/>
        </authorList>
    </citation>
    <scope>NUCLEOTIDE SEQUENCE [LARGE SCALE GENOMIC DNA]</scope>
    <source>
        <strain evidence="4 5">DSM 25281</strain>
    </source>
</reference>
<dbReference type="Proteomes" id="UP000255326">
    <property type="component" value="Unassembled WGS sequence"/>
</dbReference>
<accession>A0A370GK13</accession>
<keyword evidence="1 4" id="KW-0489">Methyltransferase</keyword>
<dbReference type="SUPFAM" id="SSF53335">
    <property type="entry name" value="S-adenosyl-L-methionine-dependent methyltransferases"/>
    <property type="match status" value="1"/>
</dbReference>
<feature type="domain" description="Methyltransferase" evidence="3">
    <location>
        <begin position="40"/>
        <end position="135"/>
    </location>
</feature>
<dbReference type="EMBL" id="QQAY01000003">
    <property type="protein sequence ID" value="RDI44035.1"/>
    <property type="molecule type" value="Genomic_DNA"/>
</dbReference>
<evidence type="ECO:0000256" key="1">
    <source>
        <dbReference type="ARBA" id="ARBA00022603"/>
    </source>
</evidence>
<dbReference type="PANTHER" id="PTHR43861">
    <property type="entry name" value="TRANS-ACONITATE 2-METHYLTRANSFERASE-RELATED"/>
    <property type="match status" value="1"/>
</dbReference>
<evidence type="ECO:0000259" key="3">
    <source>
        <dbReference type="Pfam" id="PF13649"/>
    </source>
</evidence>
<dbReference type="InterPro" id="IPR041698">
    <property type="entry name" value="Methyltransf_25"/>
</dbReference>
<keyword evidence="5" id="KW-1185">Reference proteome</keyword>
<dbReference type="Gene3D" id="3.40.50.150">
    <property type="entry name" value="Vaccinia Virus protein VP39"/>
    <property type="match status" value="1"/>
</dbReference>